<organism evidence="2 3">
    <name type="scientific">Sulfuricurvum kujiense</name>
    <dbReference type="NCBI Taxonomy" id="148813"/>
    <lineage>
        <taxon>Bacteria</taxon>
        <taxon>Pseudomonadati</taxon>
        <taxon>Campylobacterota</taxon>
        <taxon>Epsilonproteobacteria</taxon>
        <taxon>Campylobacterales</taxon>
        <taxon>Sulfurimonadaceae</taxon>
        <taxon>Sulfuricurvum</taxon>
    </lineage>
</organism>
<dbReference type="Proteomes" id="UP000228859">
    <property type="component" value="Unassembled WGS sequence"/>
</dbReference>
<feature type="transmembrane region" description="Helical" evidence="1">
    <location>
        <begin position="106"/>
        <end position="122"/>
    </location>
</feature>
<dbReference type="RefSeq" id="WP_303662845.1">
    <property type="nucleotide sequence ID" value="NZ_DLUI01000046.1"/>
</dbReference>
<feature type="transmembrane region" description="Helical" evidence="1">
    <location>
        <begin position="79"/>
        <end position="99"/>
    </location>
</feature>
<keyword evidence="1" id="KW-0472">Membrane</keyword>
<keyword evidence="1" id="KW-0812">Transmembrane</keyword>
<comment type="caution">
    <text evidence="2">The sequence shown here is derived from an EMBL/GenBank/DDBJ whole genome shotgun (WGS) entry which is preliminary data.</text>
</comment>
<proteinExistence type="predicted"/>
<sequence length="176" mass="19968">MKQLKKDIKNGIGKDEAFTKFISRNGDPKKGSRVLALFPEQLFAEKYAKANKILISIYGLLSLFALLGLSVQFAHLPPLWLLFLLTIGVLLPALVLYLLYKKNAGAYMFLAFLLVKGIFDLLRQSDQSMILIGILINLGLLIFVVILKQKMFPYQNFFNTKKDENGLYIYKDTVSV</sequence>
<gene>
    <name evidence="2" type="ORF">CFH83_02865</name>
</gene>
<reference evidence="2 3" key="1">
    <citation type="journal article" date="2017" name="Front. Microbiol.">
        <title>Comparative Genomic Analysis of the Class Epsilonproteobacteria and Proposed Reclassification to Epsilonbacteraeota (phyl. nov.).</title>
        <authorList>
            <person name="Waite D.W."/>
            <person name="Vanwonterghem I."/>
            <person name="Rinke C."/>
            <person name="Parks D.H."/>
            <person name="Zhang Y."/>
            <person name="Takai K."/>
            <person name="Sievert S.M."/>
            <person name="Simon J."/>
            <person name="Campbell B.J."/>
            <person name="Hanson T.E."/>
            <person name="Woyke T."/>
            <person name="Klotz M.G."/>
            <person name="Hugenholtz P."/>
        </authorList>
    </citation>
    <scope>NUCLEOTIDE SEQUENCE [LARGE SCALE GENOMIC DNA]</scope>
    <source>
        <strain evidence="2">UBA12443</strain>
    </source>
</reference>
<dbReference type="EMBL" id="DLUI01000046">
    <property type="protein sequence ID" value="DAB39009.1"/>
    <property type="molecule type" value="Genomic_DNA"/>
</dbReference>
<dbReference type="AlphaFoldDB" id="A0A2D3WP35"/>
<name>A0A2D3WP35_9BACT</name>
<evidence type="ECO:0000313" key="3">
    <source>
        <dbReference type="Proteomes" id="UP000228859"/>
    </source>
</evidence>
<feature type="transmembrane region" description="Helical" evidence="1">
    <location>
        <begin position="53"/>
        <end position="73"/>
    </location>
</feature>
<feature type="transmembrane region" description="Helical" evidence="1">
    <location>
        <begin position="128"/>
        <end position="147"/>
    </location>
</feature>
<protein>
    <submittedName>
        <fullName evidence="2">Uncharacterized protein</fullName>
    </submittedName>
</protein>
<evidence type="ECO:0000256" key="1">
    <source>
        <dbReference type="SAM" id="Phobius"/>
    </source>
</evidence>
<keyword evidence="1" id="KW-1133">Transmembrane helix</keyword>
<accession>A0A2D3WP35</accession>
<evidence type="ECO:0000313" key="2">
    <source>
        <dbReference type="EMBL" id="DAB39009.1"/>
    </source>
</evidence>